<dbReference type="AlphaFoldDB" id="A0A640SQP9"/>
<keyword evidence="11" id="KW-0407">Ion channel</keyword>
<evidence type="ECO:0000256" key="1">
    <source>
        <dbReference type="ARBA" id="ARBA00004141"/>
    </source>
</evidence>
<dbReference type="Proteomes" id="UP000430079">
    <property type="component" value="Unassembled WGS sequence"/>
</dbReference>
<evidence type="ECO:0000256" key="3">
    <source>
        <dbReference type="ARBA" id="ARBA00022448"/>
    </source>
</evidence>
<keyword evidence="3" id="KW-0813">Transport</keyword>
<comment type="catalytic activity">
    <reaction evidence="12">
        <text>K(+)(in) = K(+)(out)</text>
        <dbReference type="Rhea" id="RHEA:29463"/>
        <dbReference type="ChEBI" id="CHEBI:29103"/>
    </reaction>
</comment>
<keyword evidence="15" id="KW-1185">Reference proteome</keyword>
<feature type="transmembrane region" description="Helical" evidence="13">
    <location>
        <begin position="12"/>
        <end position="33"/>
    </location>
</feature>
<evidence type="ECO:0000256" key="4">
    <source>
        <dbReference type="ARBA" id="ARBA00022538"/>
    </source>
</evidence>
<evidence type="ECO:0000313" key="15">
    <source>
        <dbReference type="Proteomes" id="UP000430079"/>
    </source>
</evidence>
<dbReference type="GO" id="GO:0016020">
    <property type="term" value="C:membrane"/>
    <property type="evidence" value="ECO:0007669"/>
    <property type="project" value="UniProtKB-SubCell"/>
</dbReference>
<proteinExistence type="inferred from homology"/>
<dbReference type="RefSeq" id="WP_190143624.1">
    <property type="nucleotide sequence ID" value="NZ_BLIO01000001.1"/>
</dbReference>
<dbReference type="InterPro" id="IPR010617">
    <property type="entry name" value="TMEM175-like"/>
</dbReference>
<dbReference type="GO" id="GO:0005267">
    <property type="term" value="F:potassium channel activity"/>
    <property type="evidence" value="ECO:0007669"/>
    <property type="project" value="UniProtKB-KW"/>
</dbReference>
<feature type="transmembrane region" description="Helical" evidence="13">
    <location>
        <begin position="53"/>
        <end position="74"/>
    </location>
</feature>
<keyword evidence="9" id="KW-0406">Ion transport</keyword>
<reference evidence="14 15" key="1">
    <citation type="submission" date="2019-12" db="EMBL/GenBank/DDBJ databases">
        <title>Whole genome shotgun sequence of Streptomyces hygroscopicus subsp. glebosus NBRC 13786.</title>
        <authorList>
            <person name="Ichikawa N."/>
            <person name="Kimura A."/>
            <person name="Kitahashi Y."/>
            <person name="Komaki H."/>
            <person name="Tamura T."/>
        </authorList>
    </citation>
    <scope>NUCLEOTIDE SEQUENCE [LARGE SCALE GENOMIC DNA]</scope>
    <source>
        <strain evidence="14 15">NBRC 13786</strain>
    </source>
</reference>
<keyword evidence="10 13" id="KW-0472">Membrane</keyword>
<dbReference type="Pfam" id="PF06736">
    <property type="entry name" value="TMEM175"/>
    <property type="match status" value="1"/>
</dbReference>
<name>A0A640SQP9_9ACTN</name>
<comment type="subcellular location">
    <subcellularLocation>
        <location evidence="1">Membrane</location>
        <topology evidence="1">Multi-pass membrane protein</topology>
    </subcellularLocation>
</comment>
<comment type="caution">
    <text evidence="14">The sequence shown here is derived from an EMBL/GenBank/DDBJ whole genome shotgun (WGS) entry which is preliminary data.</text>
</comment>
<evidence type="ECO:0000256" key="9">
    <source>
        <dbReference type="ARBA" id="ARBA00023065"/>
    </source>
</evidence>
<accession>A0A640SQP9</accession>
<feature type="transmembrane region" description="Helical" evidence="13">
    <location>
        <begin position="86"/>
        <end position="105"/>
    </location>
</feature>
<evidence type="ECO:0000256" key="11">
    <source>
        <dbReference type="ARBA" id="ARBA00023303"/>
    </source>
</evidence>
<keyword evidence="5 13" id="KW-0812">Transmembrane</keyword>
<feature type="transmembrane region" description="Helical" evidence="13">
    <location>
        <begin position="117"/>
        <end position="136"/>
    </location>
</feature>
<evidence type="ECO:0000256" key="13">
    <source>
        <dbReference type="SAM" id="Phobius"/>
    </source>
</evidence>
<sequence>MRPLHGIDVERVRAFADAVFAIAITLLALEISVPEDLPSAELGHALEEALPSVAGYLLSFIVVGALWIAHHRLFRAAEQLDGPLMYLDLALMALVAALPFPTKLITRYHSNPFATSLYAGTIALSALLITVMALWLRSRPALHSPGAPYELIAKPLHSAVGVAVIFGSSLPVALISPDAAEYWWVGVGIPVRLCVAWRQSRTAKHAAAMPPSVPTADYWPRTGPGWPQP</sequence>
<keyword evidence="8 13" id="KW-1133">Transmembrane helix</keyword>
<keyword evidence="7" id="KW-0630">Potassium</keyword>
<keyword evidence="4" id="KW-0633">Potassium transport</keyword>
<evidence type="ECO:0000256" key="8">
    <source>
        <dbReference type="ARBA" id="ARBA00022989"/>
    </source>
</evidence>
<dbReference type="GO" id="GO:0015252">
    <property type="term" value="F:proton channel activity"/>
    <property type="evidence" value="ECO:0007669"/>
    <property type="project" value="InterPro"/>
</dbReference>
<evidence type="ECO:0000256" key="6">
    <source>
        <dbReference type="ARBA" id="ARBA00022826"/>
    </source>
</evidence>
<evidence type="ECO:0000256" key="10">
    <source>
        <dbReference type="ARBA" id="ARBA00023136"/>
    </source>
</evidence>
<feature type="transmembrane region" description="Helical" evidence="13">
    <location>
        <begin position="156"/>
        <end position="176"/>
    </location>
</feature>
<feature type="transmembrane region" description="Helical" evidence="13">
    <location>
        <begin position="182"/>
        <end position="199"/>
    </location>
</feature>
<dbReference type="PANTHER" id="PTHR31462:SF5">
    <property type="entry name" value="ENDOSOMAL_LYSOSOMAL PROTON CHANNEL TMEM175"/>
    <property type="match status" value="1"/>
</dbReference>
<evidence type="ECO:0000256" key="7">
    <source>
        <dbReference type="ARBA" id="ARBA00022958"/>
    </source>
</evidence>
<evidence type="ECO:0000256" key="2">
    <source>
        <dbReference type="ARBA" id="ARBA00006920"/>
    </source>
</evidence>
<protein>
    <submittedName>
        <fullName evidence="14">DUF1211 domain-containing membrane protein</fullName>
    </submittedName>
</protein>
<evidence type="ECO:0000256" key="5">
    <source>
        <dbReference type="ARBA" id="ARBA00022692"/>
    </source>
</evidence>
<keyword evidence="6" id="KW-0631">Potassium channel</keyword>
<gene>
    <name evidence="14" type="ORF">Sgleb_13010</name>
</gene>
<comment type="similarity">
    <text evidence="2">Belongs to the TMEM175 family.</text>
</comment>
<evidence type="ECO:0000256" key="12">
    <source>
        <dbReference type="ARBA" id="ARBA00034430"/>
    </source>
</evidence>
<dbReference type="EMBL" id="BLIO01000001">
    <property type="protein sequence ID" value="GFE13254.1"/>
    <property type="molecule type" value="Genomic_DNA"/>
</dbReference>
<organism evidence="14 15">
    <name type="scientific">Streptomyces glebosus</name>
    <dbReference type="NCBI Taxonomy" id="249580"/>
    <lineage>
        <taxon>Bacteria</taxon>
        <taxon>Bacillati</taxon>
        <taxon>Actinomycetota</taxon>
        <taxon>Actinomycetes</taxon>
        <taxon>Kitasatosporales</taxon>
        <taxon>Streptomycetaceae</taxon>
        <taxon>Streptomyces</taxon>
    </lineage>
</organism>
<evidence type="ECO:0000313" key="14">
    <source>
        <dbReference type="EMBL" id="GFE13254.1"/>
    </source>
</evidence>
<dbReference type="PANTHER" id="PTHR31462">
    <property type="entry name" value="ENDOSOMAL/LYSOSOMAL POTASSIUM CHANNEL TMEM175"/>
    <property type="match status" value="1"/>
</dbReference>